<sequence>MFLQKHIKYWVMADTQKKVKVVLVKYAPQVIERDSNSRYLKSLGVRVHSINCRFEGKGLYNTITVEIWEQIFFKNLTESQKISFYKNASKVFVLYPKYCHSVGIGKKNRKDMSDYVFYVGAENIIIIPDTSMGKCKSSKCQGSEDISYRRKEEGLLEQIAKDTAIWYCESHEVYHGTVL</sequence>
<name>A0A481YRQ7_9VIRU</name>
<evidence type="ECO:0000313" key="1">
    <source>
        <dbReference type="EMBL" id="QBK85607.1"/>
    </source>
</evidence>
<dbReference type="EMBL" id="MK500327">
    <property type="protein sequence ID" value="QBK85607.1"/>
    <property type="molecule type" value="Genomic_DNA"/>
</dbReference>
<reference evidence="1" key="1">
    <citation type="journal article" date="2019" name="MBio">
        <title>Virus Genomes from Deep Sea Sediments Expand the Ocean Megavirome and Support Independent Origins of Viral Gigantism.</title>
        <authorList>
            <person name="Backstrom D."/>
            <person name="Yutin N."/>
            <person name="Jorgensen S.L."/>
            <person name="Dharamshi J."/>
            <person name="Homa F."/>
            <person name="Zaremba-Niedwiedzka K."/>
            <person name="Spang A."/>
            <person name="Wolf Y.I."/>
            <person name="Koonin E.V."/>
            <person name="Ettema T.J."/>
        </authorList>
    </citation>
    <scope>NUCLEOTIDE SEQUENCE</scope>
</reference>
<proteinExistence type="predicted"/>
<organism evidence="1">
    <name type="scientific">Marseillevirus LCMAC101</name>
    <dbReference type="NCBI Taxonomy" id="2506602"/>
    <lineage>
        <taxon>Viruses</taxon>
        <taxon>Varidnaviria</taxon>
        <taxon>Bamfordvirae</taxon>
        <taxon>Nucleocytoviricota</taxon>
        <taxon>Megaviricetes</taxon>
        <taxon>Pimascovirales</taxon>
        <taxon>Pimascovirales incertae sedis</taxon>
        <taxon>Marseilleviridae</taxon>
    </lineage>
</organism>
<gene>
    <name evidence="1" type="ORF">LCMAC101_02020</name>
</gene>
<accession>A0A481YRQ7</accession>
<protein>
    <submittedName>
        <fullName evidence="1">Uncharacterized protein</fullName>
    </submittedName>
</protein>